<dbReference type="eggNOG" id="ENOG50332B1">
    <property type="taxonomic scope" value="Bacteria"/>
</dbReference>
<comment type="caution">
    <text evidence="1">The sequence shown here is derived from an EMBL/GenBank/DDBJ whole genome shotgun (WGS) entry which is preliminary data.</text>
</comment>
<gene>
    <name evidence="1" type="ORF">BMR96_00820</name>
</gene>
<dbReference type="AlphaFoldDB" id="A0A1X0VG70"/>
<organism evidence="1 2">
    <name type="scientific">Leuconostoc pseudomesenteroides</name>
    <dbReference type="NCBI Taxonomy" id="33968"/>
    <lineage>
        <taxon>Bacteria</taxon>
        <taxon>Bacillati</taxon>
        <taxon>Bacillota</taxon>
        <taxon>Bacilli</taxon>
        <taxon>Lactobacillales</taxon>
        <taxon>Lactobacillaceae</taxon>
        <taxon>Leuconostoc</taxon>
    </lineage>
</organism>
<accession>A0A1X0VG70</accession>
<name>A0A1X0VG70_LEUPS</name>
<sequence>MIIDNPDSVLTAALIREQYALQQFRRLFQLTDLNCDEVVLTDEKQYLTEQWTVKDYLSDIVFWHESFARNIADVGSSVKPNLIKLSLRAATAYGVESNKNETVSQLLRRLNKAQRIIEAHIFNQSILTVPYRQGSRLYTKTEYLDIRTSELNWHFWAIIRSALQK</sequence>
<dbReference type="EMBL" id="MPLS01000002">
    <property type="protein sequence ID" value="ORI98579.1"/>
    <property type="molecule type" value="Genomic_DNA"/>
</dbReference>
<protein>
    <submittedName>
        <fullName evidence="1">Uncharacterized protein</fullName>
    </submittedName>
</protein>
<dbReference type="RefSeq" id="WP_004916037.1">
    <property type="nucleotide sequence ID" value="NZ_MPLS01000002.1"/>
</dbReference>
<proteinExistence type="predicted"/>
<dbReference type="STRING" id="33968.BMS77_02355"/>
<evidence type="ECO:0000313" key="1">
    <source>
        <dbReference type="EMBL" id="ORI98579.1"/>
    </source>
</evidence>
<reference evidence="1 2" key="1">
    <citation type="journal article" date="2017" name="Front. Microbiol.">
        <title>Genomic Characterization of Dairy Associated Leuconostoc Species and Diversity of Leuconostocs in Undefined Mixed Mesophilic Starter Cultures.</title>
        <authorList>
            <person name="Frantzen C.A."/>
            <person name="Kot W."/>
            <person name="Pedersen T.B."/>
            <person name="Ardo Y.M."/>
            <person name="Broadbent J.R."/>
            <person name="Neve H."/>
            <person name="Hansen L.H."/>
            <person name="Dal Bello F."/>
            <person name="Ostlie H.M."/>
            <person name="Kleppen H.P."/>
            <person name="Vogensen F.K."/>
            <person name="Holo H."/>
        </authorList>
    </citation>
    <scope>NUCLEOTIDE SEQUENCE [LARGE SCALE GENOMIC DNA]</scope>
    <source>
        <strain evidence="1 2">LMGCF08</strain>
    </source>
</reference>
<dbReference type="Proteomes" id="UP000192288">
    <property type="component" value="Unassembled WGS sequence"/>
</dbReference>
<evidence type="ECO:0000313" key="2">
    <source>
        <dbReference type="Proteomes" id="UP000192288"/>
    </source>
</evidence>